<dbReference type="Pfam" id="PF10087">
    <property type="entry name" value="DUF2325"/>
    <property type="match status" value="1"/>
</dbReference>
<accession>A0ABN1JQQ8</accession>
<evidence type="ECO:0000256" key="1">
    <source>
        <dbReference type="ARBA" id="ARBA00007189"/>
    </source>
</evidence>
<comment type="similarity">
    <text evidence="1">Belongs to the UPF0751 family.</text>
</comment>
<dbReference type="InterPro" id="IPR016772">
    <property type="entry name" value="UCP020408"/>
</dbReference>
<evidence type="ECO:0000313" key="2">
    <source>
        <dbReference type="EMBL" id="GAA0744852.1"/>
    </source>
</evidence>
<reference evidence="2 3" key="1">
    <citation type="journal article" date="2019" name="Int. J. Syst. Evol. Microbiol.">
        <title>The Global Catalogue of Microorganisms (GCM) 10K type strain sequencing project: providing services to taxonomists for standard genome sequencing and annotation.</title>
        <authorList>
            <consortium name="The Broad Institute Genomics Platform"/>
            <consortium name="The Broad Institute Genome Sequencing Center for Infectious Disease"/>
            <person name="Wu L."/>
            <person name="Ma J."/>
        </authorList>
    </citation>
    <scope>NUCLEOTIDE SEQUENCE [LARGE SCALE GENOMIC DNA]</scope>
    <source>
        <strain evidence="2 3">JCM 1407</strain>
    </source>
</reference>
<gene>
    <name evidence="2" type="ORF">GCM10008906_30340</name>
</gene>
<comment type="caution">
    <text evidence="2">The sequence shown here is derived from an EMBL/GenBank/DDBJ whole genome shotgun (WGS) entry which is preliminary data.</text>
</comment>
<proteinExistence type="inferred from homology"/>
<organism evidence="2 3">
    <name type="scientific">Clostridium oceanicum</name>
    <dbReference type="NCBI Taxonomy" id="1543"/>
    <lineage>
        <taxon>Bacteria</taxon>
        <taxon>Bacillati</taxon>
        <taxon>Bacillota</taxon>
        <taxon>Clostridia</taxon>
        <taxon>Eubacteriales</taxon>
        <taxon>Clostridiaceae</taxon>
        <taxon>Clostridium</taxon>
    </lineage>
</organism>
<sequence length="99" mass="11359">MSVLVVGGDKIGTIKCNLKQIGFDQIKHVTGRRTKDRQIHVPCNIDLVLVLTDFIGHKVVQTVKQQAKIHNKEVVYSKRAWSSIERNLKINMEDKNKCY</sequence>
<evidence type="ECO:0000313" key="3">
    <source>
        <dbReference type="Proteomes" id="UP001501510"/>
    </source>
</evidence>
<dbReference type="PIRSF" id="PIRSF020408">
    <property type="entry name" value="UCP020408"/>
    <property type="match status" value="1"/>
</dbReference>
<dbReference type="RefSeq" id="WP_343762855.1">
    <property type="nucleotide sequence ID" value="NZ_BAAACG010000013.1"/>
</dbReference>
<protein>
    <submittedName>
        <fullName evidence="2">DUF2325 domain-containing protein</fullName>
    </submittedName>
</protein>
<dbReference type="Proteomes" id="UP001501510">
    <property type="component" value="Unassembled WGS sequence"/>
</dbReference>
<keyword evidence="3" id="KW-1185">Reference proteome</keyword>
<dbReference type="EMBL" id="BAAACG010000013">
    <property type="protein sequence ID" value="GAA0744852.1"/>
    <property type="molecule type" value="Genomic_DNA"/>
</dbReference>
<name>A0ABN1JQQ8_9CLOT</name>